<proteinExistence type="predicted"/>
<dbReference type="Proteomes" id="UP000789375">
    <property type="component" value="Unassembled WGS sequence"/>
</dbReference>
<dbReference type="AlphaFoldDB" id="A0A9N9N9A9"/>
<feature type="non-terminal residue" evidence="1">
    <location>
        <position position="1"/>
    </location>
</feature>
<protein>
    <submittedName>
        <fullName evidence="1">2962_t:CDS:1</fullName>
    </submittedName>
</protein>
<organism evidence="1 2">
    <name type="scientific">Funneliformis mosseae</name>
    <name type="common">Endomycorrhizal fungus</name>
    <name type="synonym">Glomus mosseae</name>
    <dbReference type="NCBI Taxonomy" id="27381"/>
    <lineage>
        <taxon>Eukaryota</taxon>
        <taxon>Fungi</taxon>
        <taxon>Fungi incertae sedis</taxon>
        <taxon>Mucoromycota</taxon>
        <taxon>Glomeromycotina</taxon>
        <taxon>Glomeromycetes</taxon>
        <taxon>Glomerales</taxon>
        <taxon>Glomeraceae</taxon>
        <taxon>Funneliformis</taxon>
    </lineage>
</organism>
<dbReference type="EMBL" id="CAJVPP010011934">
    <property type="protein sequence ID" value="CAG8716040.1"/>
    <property type="molecule type" value="Genomic_DNA"/>
</dbReference>
<keyword evidence="2" id="KW-1185">Reference proteome</keyword>
<evidence type="ECO:0000313" key="1">
    <source>
        <dbReference type="EMBL" id="CAG8716040.1"/>
    </source>
</evidence>
<sequence>KFKKHTKTCALPKKIFHCTAKLNPDPLPGKVLTEPIAKLLKKPSSSWTKEDVIPVARILAGRITVDGAGDNLEGANLYASICEDFATFLYKHPNIRAIVDPVYVVADLNTVNDAIPVNLYPAGENPAVPLINFMGINHVWAFNGQGEMGRAQHFIGWLQGN</sequence>
<reference evidence="1" key="1">
    <citation type="submission" date="2021-06" db="EMBL/GenBank/DDBJ databases">
        <authorList>
            <person name="Kallberg Y."/>
            <person name="Tangrot J."/>
            <person name="Rosling A."/>
        </authorList>
    </citation>
    <scope>NUCLEOTIDE SEQUENCE</scope>
    <source>
        <strain evidence="1">87-6 pot B 2015</strain>
    </source>
</reference>
<evidence type="ECO:0000313" key="2">
    <source>
        <dbReference type="Proteomes" id="UP000789375"/>
    </source>
</evidence>
<comment type="caution">
    <text evidence="1">The sequence shown here is derived from an EMBL/GenBank/DDBJ whole genome shotgun (WGS) entry which is preliminary data.</text>
</comment>
<accession>A0A9N9N9A9</accession>
<name>A0A9N9N9A9_FUNMO</name>
<gene>
    <name evidence="1" type="ORF">FMOSSE_LOCUS14643</name>
</gene>